<evidence type="ECO:0000256" key="7">
    <source>
        <dbReference type="ARBA" id="ARBA00022840"/>
    </source>
</evidence>
<keyword evidence="7 10" id="KW-0067">ATP-binding</keyword>
<keyword evidence="8 10" id="KW-0648">Protein biosynthesis</keyword>
<feature type="active site" description="Charge relay system" evidence="10">
    <location>
        <position position="78"/>
    </location>
</feature>
<protein>
    <recommendedName>
        <fullName evidence="4 10">Glutamyl-tRNA(Gln) amidotransferase subunit A</fullName>
        <shortName evidence="10">Glu-ADT subunit A</shortName>
        <ecNumber evidence="3 10">6.3.5.7</ecNumber>
    </recommendedName>
</protein>
<evidence type="ECO:0000256" key="9">
    <source>
        <dbReference type="ARBA" id="ARBA00047407"/>
    </source>
</evidence>
<dbReference type="HAMAP" id="MF_00120">
    <property type="entry name" value="GatA"/>
    <property type="match status" value="1"/>
</dbReference>
<comment type="similarity">
    <text evidence="1 10">Belongs to the amidase family. GatA subfamily.</text>
</comment>
<dbReference type="Gene3D" id="3.90.1300.10">
    <property type="entry name" value="Amidase signature (AS) domain"/>
    <property type="match status" value="1"/>
</dbReference>
<dbReference type="InterPro" id="IPR023631">
    <property type="entry name" value="Amidase_dom"/>
</dbReference>
<evidence type="ECO:0000256" key="10">
    <source>
        <dbReference type="HAMAP-Rule" id="MF_00120"/>
    </source>
</evidence>
<dbReference type="SUPFAM" id="SSF75304">
    <property type="entry name" value="Amidase signature (AS) enzymes"/>
    <property type="match status" value="1"/>
</dbReference>
<dbReference type="NCBIfam" id="TIGR00132">
    <property type="entry name" value="gatA"/>
    <property type="match status" value="1"/>
</dbReference>
<evidence type="ECO:0000256" key="2">
    <source>
        <dbReference type="ARBA" id="ARBA00011123"/>
    </source>
</evidence>
<dbReference type="GO" id="GO:0030956">
    <property type="term" value="C:glutamyl-tRNA(Gln) amidotransferase complex"/>
    <property type="evidence" value="ECO:0007669"/>
    <property type="project" value="InterPro"/>
</dbReference>
<dbReference type="PANTHER" id="PTHR11895:SF151">
    <property type="entry name" value="GLUTAMYL-TRNA(GLN) AMIDOTRANSFERASE SUBUNIT A"/>
    <property type="match status" value="1"/>
</dbReference>
<dbReference type="InterPro" id="IPR020556">
    <property type="entry name" value="Amidase_CS"/>
</dbReference>
<name>A0AAT9GAH3_9RICK</name>
<evidence type="ECO:0000259" key="11">
    <source>
        <dbReference type="Pfam" id="PF01425"/>
    </source>
</evidence>
<dbReference type="EMBL" id="AP029170">
    <property type="protein sequence ID" value="BFD46770.1"/>
    <property type="molecule type" value="Genomic_DNA"/>
</dbReference>
<keyword evidence="5 10" id="KW-0436">Ligase</keyword>
<dbReference type="InterPro" id="IPR000120">
    <property type="entry name" value="Amidase"/>
</dbReference>
<dbReference type="PANTHER" id="PTHR11895">
    <property type="entry name" value="TRANSAMIDASE"/>
    <property type="match status" value="1"/>
</dbReference>
<sequence length="495" mass="53697">MSEIIKLTITQALKALKNKEFSCVELTKAHIKEMDKHKELNAYITETTDIALEQSKIADQNYHNGIARPLEGIPIAVKDLFCTKGVLTTAASKILSNFVPTYESTVSKNVQDHGTIMLGKANMDEFAMGSANITSYFGNVISPWKAIDAPTTPVVPGGSSGGSSAAVSSFLAMAALGSDTGGSVRQPASYTGIVGFKPTYGRCSRYGMIAFASSLDQAGVLTRTVEDTALMLQAMIGFDEKDSTSINSEILELRSACNSSAKNMKIGVPFDIMKQDGIQPDIIKMWQHTIDILKNDGAEIIDISLPYSKYALAAYYVIAPAETSSNLSRYDGIRYGFREGSEGISIEEMYEKTRTAGFGAEVKRRIMIGTYLLSSAFMDAYYLKAQKIRRLISDDFKKAFAQVEAIILPSAPSEAFNLGEKQDNPVTMYLNDLFTIPASLAGLPCCSVPAALSSRGLPLGMQVIGKALDEYNTLKVAAAIERGSRDISFVYSNKR</sequence>
<reference evidence="12" key="1">
    <citation type="submission" date="2024-01" db="EMBL/GenBank/DDBJ databases">
        <title>Sequencing the genomes of a sandfly, Sergentomyia squamirostris, and its two endosymbionts.</title>
        <authorList>
            <person name="Itokawa K."/>
            <person name="Sanjoba C."/>
        </authorList>
    </citation>
    <scope>NUCLEOTIDE SEQUENCE</scope>
    <source>
        <strain evidence="12">RiSSQ</strain>
    </source>
</reference>
<dbReference type="EC" id="6.3.5.7" evidence="3 10"/>
<feature type="domain" description="Amidase" evidence="11">
    <location>
        <begin position="25"/>
        <end position="474"/>
    </location>
</feature>
<dbReference type="InterPro" id="IPR036928">
    <property type="entry name" value="AS_sf"/>
</dbReference>
<keyword evidence="6 10" id="KW-0547">Nucleotide-binding</keyword>
<dbReference type="Pfam" id="PF01425">
    <property type="entry name" value="Amidase"/>
    <property type="match status" value="1"/>
</dbReference>
<evidence type="ECO:0000256" key="5">
    <source>
        <dbReference type="ARBA" id="ARBA00022598"/>
    </source>
</evidence>
<comment type="function">
    <text evidence="10">Allows the formation of correctly charged Gln-tRNA(Gln) through the transamidation of misacylated Glu-tRNA(Gln) in organisms which lack glutaminyl-tRNA synthetase. The reaction takes place in the presence of glutamine and ATP through an activated gamma-phospho-Glu-tRNA(Gln).</text>
</comment>
<dbReference type="PROSITE" id="PS00571">
    <property type="entry name" value="AMIDASES"/>
    <property type="match status" value="1"/>
</dbReference>
<feature type="active site" description="Charge relay system" evidence="10">
    <location>
        <position position="159"/>
    </location>
</feature>
<evidence type="ECO:0000256" key="1">
    <source>
        <dbReference type="ARBA" id="ARBA00008069"/>
    </source>
</evidence>
<evidence type="ECO:0000256" key="8">
    <source>
        <dbReference type="ARBA" id="ARBA00022917"/>
    </source>
</evidence>
<dbReference type="GO" id="GO:0006412">
    <property type="term" value="P:translation"/>
    <property type="evidence" value="ECO:0007669"/>
    <property type="project" value="UniProtKB-UniRule"/>
</dbReference>
<evidence type="ECO:0000256" key="3">
    <source>
        <dbReference type="ARBA" id="ARBA00012739"/>
    </source>
</evidence>
<accession>A0AAT9GAH3</accession>
<dbReference type="InterPro" id="IPR004412">
    <property type="entry name" value="GatA"/>
</dbReference>
<evidence type="ECO:0000256" key="6">
    <source>
        <dbReference type="ARBA" id="ARBA00022741"/>
    </source>
</evidence>
<proteinExistence type="inferred from homology"/>
<comment type="catalytic activity">
    <reaction evidence="9 10">
        <text>L-glutamyl-tRNA(Gln) + L-glutamine + ATP + H2O = L-glutaminyl-tRNA(Gln) + L-glutamate + ADP + phosphate + H(+)</text>
        <dbReference type="Rhea" id="RHEA:17521"/>
        <dbReference type="Rhea" id="RHEA-COMP:9681"/>
        <dbReference type="Rhea" id="RHEA-COMP:9684"/>
        <dbReference type="ChEBI" id="CHEBI:15377"/>
        <dbReference type="ChEBI" id="CHEBI:15378"/>
        <dbReference type="ChEBI" id="CHEBI:29985"/>
        <dbReference type="ChEBI" id="CHEBI:30616"/>
        <dbReference type="ChEBI" id="CHEBI:43474"/>
        <dbReference type="ChEBI" id="CHEBI:58359"/>
        <dbReference type="ChEBI" id="CHEBI:78520"/>
        <dbReference type="ChEBI" id="CHEBI:78521"/>
        <dbReference type="ChEBI" id="CHEBI:456216"/>
        <dbReference type="EC" id="6.3.5.7"/>
    </reaction>
</comment>
<gene>
    <name evidence="10 12" type="primary">gatA</name>
    <name evidence="12" type="ORF">DMENIID0002_14160</name>
</gene>
<feature type="active site" description="Acyl-ester intermediate" evidence="10">
    <location>
        <position position="183"/>
    </location>
</feature>
<dbReference type="GO" id="GO:0050567">
    <property type="term" value="F:glutaminyl-tRNA synthase (glutamine-hydrolyzing) activity"/>
    <property type="evidence" value="ECO:0007669"/>
    <property type="project" value="UniProtKB-UniRule"/>
</dbReference>
<organism evidence="12">
    <name type="scientific">Candidatus Tisiphia endosymbiont of Sergentomyia squamirostris</name>
    <dbReference type="NCBI Taxonomy" id="3113639"/>
    <lineage>
        <taxon>Bacteria</taxon>
        <taxon>Pseudomonadati</taxon>
        <taxon>Pseudomonadota</taxon>
        <taxon>Alphaproteobacteria</taxon>
        <taxon>Rickettsiales</taxon>
        <taxon>Rickettsiaceae</taxon>
        <taxon>Rickettsieae</taxon>
        <taxon>Candidatus Tisiphia</taxon>
    </lineage>
</organism>
<evidence type="ECO:0000256" key="4">
    <source>
        <dbReference type="ARBA" id="ARBA00014428"/>
    </source>
</evidence>
<evidence type="ECO:0000313" key="12">
    <source>
        <dbReference type="EMBL" id="BFD46770.1"/>
    </source>
</evidence>
<dbReference type="GO" id="GO:0005524">
    <property type="term" value="F:ATP binding"/>
    <property type="evidence" value="ECO:0007669"/>
    <property type="project" value="UniProtKB-KW"/>
</dbReference>
<dbReference type="AlphaFoldDB" id="A0AAT9GAH3"/>
<comment type="subunit">
    <text evidence="2 10">Heterotrimer of A, B and C subunits.</text>
</comment>